<dbReference type="Proteomes" id="UP000533900">
    <property type="component" value="Unassembled WGS sequence"/>
</dbReference>
<protein>
    <submittedName>
        <fullName evidence="1">Uncharacterized protein</fullName>
    </submittedName>
</protein>
<dbReference type="RefSeq" id="WP_185788772.1">
    <property type="nucleotide sequence ID" value="NZ_JACLCP010000002.1"/>
</dbReference>
<comment type="caution">
    <text evidence="1">The sequence shown here is derived from an EMBL/GenBank/DDBJ whole genome shotgun (WGS) entry which is preliminary data.</text>
</comment>
<dbReference type="EMBL" id="JACLCP010000002">
    <property type="protein sequence ID" value="MBC2845053.1"/>
    <property type="molecule type" value="Genomic_DNA"/>
</dbReference>
<dbReference type="AlphaFoldDB" id="A0A842ITH8"/>
<gene>
    <name evidence="1" type="ORF">H7F21_08115</name>
</gene>
<proteinExistence type="predicted"/>
<sequence length="146" mass="15688">MGGGKPGNTVITLTVDTDALISDPSNIKNCVVFSDNQSDPAENPGHPETYVSTVIKGSSCTWQGVAKNGRDTINITDVAKKSVDGGADILEEIALGDPFDDPKVTAKVKNKDITGPESYNVTFMINKNESQVYTIDPKLRMKGRTR</sequence>
<accession>A0A842ITH8</accession>
<evidence type="ECO:0000313" key="1">
    <source>
        <dbReference type="EMBL" id="MBC2845053.1"/>
    </source>
</evidence>
<evidence type="ECO:0000313" key="2">
    <source>
        <dbReference type="Proteomes" id="UP000533900"/>
    </source>
</evidence>
<organism evidence="1 2">
    <name type="scientific">Winogradskyella flava</name>
    <dbReference type="NCBI Taxonomy" id="1884876"/>
    <lineage>
        <taxon>Bacteria</taxon>
        <taxon>Pseudomonadati</taxon>
        <taxon>Bacteroidota</taxon>
        <taxon>Flavobacteriia</taxon>
        <taxon>Flavobacteriales</taxon>
        <taxon>Flavobacteriaceae</taxon>
        <taxon>Winogradskyella</taxon>
    </lineage>
</organism>
<keyword evidence="2" id="KW-1185">Reference proteome</keyword>
<name>A0A842ITH8_9FLAO</name>
<reference evidence="1" key="1">
    <citation type="submission" date="2020-08" db="EMBL/GenBank/DDBJ databases">
        <title>Winogradskyella ouciana sp. nov., isolated from the hadal seawater of the Mariana Trench.</title>
        <authorList>
            <person name="He X."/>
        </authorList>
    </citation>
    <scope>NUCLEOTIDE SEQUENCE [LARGE SCALE GENOMIC DNA]</scope>
    <source>
        <strain evidence="1">KCTC 52348</strain>
    </source>
</reference>